<dbReference type="Proteomes" id="UP000053647">
    <property type="component" value="Unassembled WGS sequence"/>
</dbReference>
<sequence length="49" mass="5743">LLHFAHNHLSPASIRTFMCLGSWSRHNLVDNQDVVKAVMKKRKRNEKVE</sequence>
<reference evidence="2" key="2">
    <citation type="submission" date="2015-01" db="EMBL/GenBank/DDBJ databases">
        <title>Evolutionary Origins and Diversification of the Mycorrhizal Mutualists.</title>
        <authorList>
            <consortium name="DOE Joint Genome Institute"/>
            <consortium name="Mycorrhizal Genomics Consortium"/>
            <person name="Kohler A."/>
            <person name="Kuo A."/>
            <person name="Nagy L.G."/>
            <person name="Floudas D."/>
            <person name="Copeland A."/>
            <person name="Barry K.W."/>
            <person name="Cichocki N."/>
            <person name="Veneault-Fourrey C."/>
            <person name="LaButti K."/>
            <person name="Lindquist E.A."/>
            <person name="Lipzen A."/>
            <person name="Lundell T."/>
            <person name="Morin E."/>
            <person name="Murat C."/>
            <person name="Riley R."/>
            <person name="Ohm R."/>
            <person name="Sun H."/>
            <person name="Tunlid A."/>
            <person name="Henrissat B."/>
            <person name="Grigoriev I.V."/>
            <person name="Hibbett D.S."/>
            <person name="Martin F."/>
        </authorList>
    </citation>
    <scope>NUCLEOTIDE SEQUENCE [LARGE SCALE GENOMIC DNA]</scope>
    <source>
        <strain evidence="2">ATCC 200175</strain>
    </source>
</reference>
<feature type="non-terminal residue" evidence="1">
    <location>
        <position position="1"/>
    </location>
</feature>
<accession>A0A0C9SUW4</accession>
<dbReference type="AlphaFoldDB" id="A0A0C9SUW4"/>
<evidence type="ECO:0000313" key="2">
    <source>
        <dbReference type="Proteomes" id="UP000053647"/>
    </source>
</evidence>
<gene>
    <name evidence="1" type="ORF">PAXINDRAFT_81925</name>
</gene>
<organism evidence="1 2">
    <name type="scientific">Paxillus involutus ATCC 200175</name>
    <dbReference type="NCBI Taxonomy" id="664439"/>
    <lineage>
        <taxon>Eukaryota</taxon>
        <taxon>Fungi</taxon>
        <taxon>Dikarya</taxon>
        <taxon>Basidiomycota</taxon>
        <taxon>Agaricomycotina</taxon>
        <taxon>Agaricomycetes</taxon>
        <taxon>Agaricomycetidae</taxon>
        <taxon>Boletales</taxon>
        <taxon>Paxilineae</taxon>
        <taxon>Paxillaceae</taxon>
        <taxon>Paxillus</taxon>
    </lineage>
</organism>
<reference evidence="1 2" key="1">
    <citation type="submission" date="2014-06" db="EMBL/GenBank/DDBJ databases">
        <authorList>
            <consortium name="DOE Joint Genome Institute"/>
            <person name="Kuo A."/>
            <person name="Kohler A."/>
            <person name="Nagy L.G."/>
            <person name="Floudas D."/>
            <person name="Copeland A."/>
            <person name="Barry K.W."/>
            <person name="Cichocki N."/>
            <person name="Veneault-Fourrey C."/>
            <person name="LaButti K."/>
            <person name="Lindquist E.A."/>
            <person name="Lipzen A."/>
            <person name="Lundell T."/>
            <person name="Morin E."/>
            <person name="Murat C."/>
            <person name="Sun H."/>
            <person name="Tunlid A."/>
            <person name="Henrissat B."/>
            <person name="Grigoriev I.V."/>
            <person name="Hibbett D.S."/>
            <person name="Martin F."/>
            <person name="Nordberg H.P."/>
            <person name="Cantor M.N."/>
            <person name="Hua S.X."/>
        </authorList>
    </citation>
    <scope>NUCLEOTIDE SEQUENCE [LARGE SCALE GENOMIC DNA]</scope>
    <source>
        <strain evidence="1 2">ATCC 200175</strain>
    </source>
</reference>
<dbReference type="EMBL" id="KN819357">
    <property type="protein sequence ID" value="KIJ12994.1"/>
    <property type="molecule type" value="Genomic_DNA"/>
</dbReference>
<dbReference type="OrthoDB" id="2646723at2759"/>
<name>A0A0C9SUW4_PAXIN</name>
<keyword evidence="2" id="KW-1185">Reference proteome</keyword>
<protein>
    <submittedName>
        <fullName evidence="1">Uncharacterized protein</fullName>
    </submittedName>
</protein>
<evidence type="ECO:0000313" key="1">
    <source>
        <dbReference type="EMBL" id="KIJ12994.1"/>
    </source>
</evidence>
<proteinExistence type="predicted"/>
<dbReference type="HOGENOM" id="CLU_213572_0_0_1"/>